<dbReference type="Gene3D" id="3.30.390.10">
    <property type="entry name" value="Enolase-like, N-terminal domain"/>
    <property type="match status" value="1"/>
</dbReference>
<dbReference type="Proteomes" id="UP000741013">
    <property type="component" value="Unassembled WGS sequence"/>
</dbReference>
<name>A0ABS4PWC3_9PSEU</name>
<proteinExistence type="predicted"/>
<dbReference type="EMBL" id="JAGGMS010000001">
    <property type="protein sequence ID" value="MBP2183715.1"/>
    <property type="molecule type" value="Genomic_DNA"/>
</dbReference>
<comment type="caution">
    <text evidence="2">The sequence shown here is derived from an EMBL/GenBank/DDBJ whole genome shotgun (WGS) entry which is preliminary data.</text>
</comment>
<evidence type="ECO:0000313" key="2">
    <source>
        <dbReference type="EMBL" id="MBP2183715.1"/>
    </source>
</evidence>
<accession>A0ABS4PWC3</accession>
<evidence type="ECO:0008006" key="4">
    <source>
        <dbReference type="Google" id="ProtNLM"/>
    </source>
</evidence>
<keyword evidence="3" id="KW-1185">Reference proteome</keyword>
<organism evidence="2 3">
    <name type="scientific">Amycolatopsis magusensis</name>
    <dbReference type="NCBI Taxonomy" id="882444"/>
    <lineage>
        <taxon>Bacteria</taxon>
        <taxon>Bacillati</taxon>
        <taxon>Actinomycetota</taxon>
        <taxon>Actinomycetes</taxon>
        <taxon>Pseudonocardiales</taxon>
        <taxon>Pseudonocardiaceae</taxon>
        <taxon>Amycolatopsis</taxon>
    </lineage>
</organism>
<reference evidence="2 3" key="1">
    <citation type="submission" date="2021-03" db="EMBL/GenBank/DDBJ databases">
        <title>Sequencing the genomes of 1000 actinobacteria strains.</title>
        <authorList>
            <person name="Klenk H.-P."/>
        </authorList>
    </citation>
    <scope>NUCLEOTIDE SEQUENCE [LARGE SCALE GENOMIC DNA]</scope>
    <source>
        <strain evidence="2 3">DSM 45510</strain>
    </source>
</reference>
<evidence type="ECO:0000313" key="3">
    <source>
        <dbReference type="Proteomes" id="UP000741013"/>
    </source>
</evidence>
<dbReference type="SUPFAM" id="SSF54826">
    <property type="entry name" value="Enolase N-terminal domain-like"/>
    <property type="match status" value="1"/>
</dbReference>
<protein>
    <recommendedName>
        <fullName evidence="4">Mandelate racemase / muconate lactonizing enzyme, N-terminal domain</fullName>
    </recommendedName>
</protein>
<dbReference type="InterPro" id="IPR029017">
    <property type="entry name" value="Enolase-like_N"/>
</dbReference>
<sequence>MSETPVVTEEHVASRPSDLRITDLRVANVAGVPFRSSIIRIDTNQGLVGYGEVRDQAGATYALMLKSRLVGENPCNVDKIFRKIKQFGFHGRQGGGVSGVEMASRSLRRAPTTWRPLSTSSAPSPATTSRSPPTTSATSPSTPASGSAARWNRSHWRGSRTCSRGS</sequence>
<evidence type="ECO:0000256" key="1">
    <source>
        <dbReference type="SAM" id="MobiDB-lite"/>
    </source>
</evidence>
<feature type="compositionally biased region" description="Low complexity" evidence="1">
    <location>
        <begin position="118"/>
        <end position="149"/>
    </location>
</feature>
<gene>
    <name evidence="2" type="ORF">JOM49_005241</name>
</gene>
<feature type="region of interest" description="Disordered" evidence="1">
    <location>
        <begin position="92"/>
        <end position="166"/>
    </location>
</feature>
<dbReference type="RefSeq" id="WP_308158870.1">
    <property type="nucleotide sequence ID" value="NZ_JAGGMS010000001.1"/>
</dbReference>